<name>A0ACA9JZE5_9GLOM</name>
<evidence type="ECO:0000313" key="2">
    <source>
        <dbReference type="Proteomes" id="UP000789366"/>
    </source>
</evidence>
<proteinExistence type="predicted"/>
<comment type="caution">
    <text evidence="1">The sequence shown here is derived from an EMBL/GenBank/DDBJ whole genome shotgun (WGS) entry which is preliminary data.</text>
</comment>
<dbReference type="Proteomes" id="UP000789366">
    <property type="component" value="Unassembled WGS sequence"/>
</dbReference>
<gene>
    <name evidence="1" type="ORF">SPELUC_LOCUS334</name>
</gene>
<dbReference type="EMBL" id="CAJVPW010000116">
    <property type="protein sequence ID" value="CAG8443305.1"/>
    <property type="molecule type" value="Genomic_DNA"/>
</dbReference>
<reference evidence="1" key="1">
    <citation type="submission" date="2021-06" db="EMBL/GenBank/DDBJ databases">
        <authorList>
            <person name="Kallberg Y."/>
            <person name="Tangrot J."/>
            <person name="Rosling A."/>
        </authorList>
    </citation>
    <scope>NUCLEOTIDE SEQUENCE</scope>
    <source>
        <strain evidence="1">28 12/20/2015</strain>
    </source>
</reference>
<keyword evidence="2" id="KW-1185">Reference proteome</keyword>
<accession>A0ACA9JZE5</accession>
<organism evidence="1 2">
    <name type="scientific">Cetraspora pellucida</name>
    <dbReference type="NCBI Taxonomy" id="1433469"/>
    <lineage>
        <taxon>Eukaryota</taxon>
        <taxon>Fungi</taxon>
        <taxon>Fungi incertae sedis</taxon>
        <taxon>Mucoromycota</taxon>
        <taxon>Glomeromycotina</taxon>
        <taxon>Glomeromycetes</taxon>
        <taxon>Diversisporales</taxon>
        <taxon>Gigasporaceae</taxon>
        <taxon>Cetraspora</taxon>
    </lineage>
</organism>
<evidence type="ECO:0000313" key="1">
    <source>
        <dbReference type="EMBL" id="CAG8443305.1"/>
    </source>
</evidence>
<protein>
    <submittedName>
        <fullName evidence="1">6085_t:CDS:1</fullName>
    </submittedName>
</protein>
<sequence length="39" mass="4783">MKENYEVILKIIQEIGRDPSQEESIQFLLEQYLWQETKI</sequence>